<dbReference type="InterPro" id="IPR036249">
    <property type="entry name" value="Thioredoxin-like_sf"/>
</dbReference>
<dbReference type="EMBL" id="GHBR01000502">
    <property type="protein sequence ID" value="NDJ96056.1"/>
    <property type="molecule type" value="Transcribed_RNA"/>
</dbReference>
<keyword evidence="2" id="KW-0413">Isomerase</keyword>
<name>A0A6B2G0F3_MYXSQ</name>
<accession>A0A6B2G0F3</accession>
<feature type="domain" description="Thioredoxin" evidence="1">
    <location>
        <begin position="1"/>
        <end position="85"/>
    </location>
</feature>
<proteinExistence type="predicted"/>
<dbReference type="SUPFAM" id="SSF52833">
    <property type="entry name" value="Thioredoxin-like"/>
    <property type="match status" value="1"/>
</dbReference>
<reference evidence="2" key="1">
    <citation type="submission" date="2018-11" db="EMBL/GenBank/DDBJ databases">
        <title>Myxobolus squamalis genome and transcriptome.</title>
        <authorList>
            <person name="Yahalomi D."/>
            <person name="Atkinson S.D."/>
            <person name="Neuhof M."/>
            <person name="Chang E.S."/>
            <person name="Philippe H."/>
            <person name="Cartwright P."/>
            <person name="Bartholomew J.L."/>
            <person name="Huchon D."/>
        </authorList>
    </citation>
    <scope>NUCLEOTIDE SEQUENCE</scope>
    <source>
        <strain evidence="2">71B08</strain>
        <tissue evidence="2">Whole</tissue>
    </source>
</reference>
<dbReference type="InterPro" id="IPR013766">
    <property type="entry name" value="Thioredoxin_domain"/>
</dbReference>
<dbReference type="GO" id="GO:0005783">
    <property type="term" value="C:endoplasmic reticulum"/>
    <property type="evidence" value="ECO:0007669"/>
    <property type="project" value="TreeGrafter"/>
</dbReference>
<evidence type="ECO:0000259" key="1">
    <source>
        <dbReference type="PROSITE" id="PS51352"/>
    </source>
</evidence>
<dbReference type="PANTHER" id="PTHR45672">
    <property type="entry name" value="PROTEIN DISULFIDE-ISOMERASE C17H9.14C-RELATED"/>
    <property type="match status" value="1"/>
</dbReference>
<protein>
    <submittedName>
        <fullName evidence="2">Protein disulfide isomerase-like 2-1 (Trinotate prediction)</fullName>
    </submittedName>
</protein>
<dbReference type="GO" id="GO:0006457">
    <property type="term" value="P:protein folding"/>
    <property type="evidence" value="ECO:0007669"/>
    <property type="project" value="TreeGrafter"/>
</dbReference>
<dbReference type="AlphaFoldDB" id="A0A6B2G0F3"/>
<dbReference type="Gene3D" id="3.40.30.10">
    <property type="entry name" value="Glutaredoxin"/>
    <property type="match status" value="1"/>
</dbReference>
<dbReference type="InterPro" id="IPR051063">
    <property type="entry name" value="PDI"/>
</dbReference>
<dbReference type="CDD" id="cd02961">
    <property type="entry name" value="PDI_a_family"/>
    <property type="match status" value="1"/>
</dbReference>
<dbReference type="Pfam" id="PF00085">
    <property type="entry name" value="Thioredoxin"/>
    <property type="match status" value="1"/>
</dbReference>
<dbReference type="PROSITE" id="PS51352">
    <property type="entry name" value="THIOREDOXIN_2"/>
    <property type="match status" value="1"/>
</dbReference>
<dbReference type="PANTHER" id="PTHR45672:SF11">
    <property type="entry name" value="PROTEIN DISULFIDE-ISOMERASE C17H9.14C"/>
    <property type="match status" value="1"/>
</dbReference>
<sequence length="376" mass="44200">MFYAPWCHHCHELLPEYEKAEITLNQLGIYAIYKLNCDQARQFCESLHIPGFPMVKIFNYGKETETYEGQRKSEDLIEYIKSKFKQYTPQANLNQFSAPYSQNNMFPSQYEPPVFKPFIPPQQQIPILNPSFPFMNFQMDGQYNQQWNDYEQKNNPQTPIQTPSFSFNNPYSVYNPIISNWPSYPFPSIFVPRNLPTSNRIFGNGLTENNPGSFMYFQPKLYPQSLPFITSPLPSFNQPALAMPQYQPQNLPLYKNYLFENAFSRSLDFNAFKKNSFDNADSNILWNPEYDLAHRPLIKQTIYPKNYLSRISPELLEIIHPQIQENQRAYKESTIPLNYHIKTQETPNYALDYILNTFKRSEIFPSDTKTESSSTK</sequence>
<organism evidence="2">
    <name type="scientific">Myxobolus squamalis</name>
    <name type="common">Myxosporean</name>
    <dbReference type="NCBI Taxonomy" id="59785"/>
    <lineage>
        <taxon>Eukaryota</taxon>
        <taxon>Metazoa</taxon>
        <taxon>Cnidaria</taxon>
        <taxon>Myxozoa</taxon>
        <taxon>Myxosporea</taxon>
        <taxon>Bivalvulida</taxon>
        <taxon>Platysporina</taxon>
        <taxon>Myxobolidae</taxon>
        <taxon>Myxobolus</taxon>
    </lineage>
</organism>
<dbReference type="GO" id="GO:0003756">
    <property type="term" value="F:protein disulfide isomerase activity"/>
    <property type="evidence" value="ECO:0007669"/>
    <property type="project" value="TreeGrafter"/>
</dbReference>
<evidence type="ECO:0000313" key="2">
    <source>
        <dbReference type="EMBL" id="NDJ96056.1"/>
    </source>
</evidence>